<gene>
    <name evidence="1" type="ORF">Tcan_14148</name>
</gene>
<evidence type="ECO:0000313" key="2">
    <source>
        <dbReference type="Proteomes" id="UP000031036"/>
    </source>
</evidence>
<dbReference type="AlphaFoldDB" id="A0A0B2V036"/>
<organism evidence="1 2">
    <name type="scientific">Toxocara canis</name>
    <name type="common">Canine roundworm</name>
    <dbReference type="NCBI Taxonomy" id="6265"/>
    <lineage>
        <taxon>Eukaryota</taxon>
        <taxon>Metazoa</taxon>
        <taxon>Ecdysozoa</taxon>
        <taxon>Nematoda</taxon>
        <taxon>Chromadorea</taxon>
        <taxon>Rhabditida</taxon>
        <taxon>Spirurina</taxon>
        <taxon>Ascaridomorpha</taxon>
        <taxon>Ascaridoidea</taxon>
        <taxon>Toxocaridae</taxon>
        <taxon>Toxocara</taxon>
    </lineage>
</organism>
<protein>
    <submittedName>
        <fullName evidence="1">Uncharacterized protein</fullName>
    </submittedName>
</protein>
<keyword evidence="2" id="KW-1185">Reference proteome</keyword>
<name>A0A0B2V036_TOXCA</name>
<reference evidence="1 2" key="1">
    <citation type="submission" date="2014-11" db="EMBL/GenBank/DDBJ databases">
        <title>Genetic blueprint of the zoonotic pathogen Toxocara canis.</title>
        <authorList>
            <person name="Zhu X.-Q."/>
            <person name="Korhonen P.K."/>
            <person name="Cai H."/>
            <person name="Young N.D."/>
            <person name="Nejsum P."/>
            <person name="von Samson-Himmelstjerna G."/>
            <person name="Boag P.R."/>
            <person name="Tan P."/>
            <person name="Li Q."/>
            <person name="Min J."/>
            <person name="Yang Y."/>
            <person name="Wang X."/>
            <person name="Fang X."/>
            <person name="Hall R.S."/>
            <person name="Hofmann A."/>
            <person name="Sternberg P.W."/>
            <person name="Jex A.R."/>
            <person name="Gasser R.B."/>
        </authorList>
    </citation>
    <scope>NUCLEOTIDE SEQUENCE [LARGE SCALE GENOMIC DNA]</scope>
    <source>
        <strain evidence="1">PN_DK_2014</strain>
    </source>
</reference>
<dbReference type="EMBL" id="JPKZ01002823">
    <property type="protein sequence ID" value="KHN74799.1"/>
    <property type="molecule type" value="Genomic_DNA"/>
</dbReference>
<sequence length="118" mass="13734">MKTKFGQRNEQCFHARHSRRRSGLLGWNRFESCRFIVYASRCTNDRMELKLYSKDDAVYSSFSPFNCCPFSSSLSCTLSPKLEFQCIIFSLSVQVVLLLTLNSRINARLMPLLFCPSW</sequence>
<comment type="caution">
    <text evidence="1">The sequence shown here is derived from an EMBL/GenBank/DDBJ whole genome shotgun (WGS) entry which is preliminary data.</text>
</comment>
<dbReference type="Proteomes" id="UP000031036">
    <property type="component" value="Unassembled WGS sequence"/>
</dbReference>
<proteinExistence type="predicted"/>
<evidence type="ECO:0000313" key="1">
    <source>
        <dbReference type="EMBL" id="KHN74799.1"/>
    </source>
</evidence>
<accession>A0A0B2V036</accession>